<dbReference type="GO" id="GO:0009308">
    <property type="term" value="P:amine metabolic process"/>
    <property type="evidence" value="ECO:0007669"/>
    <property type="project" value="InterPro"/>
</dbReference>
<dbReference type="SUPFAM" id="SSF49998">
    <property type="entry name" value="Amine oxidase catalytic domain"/>
    <property type="match status" value="1"/>
</dbReference>
<dbReference type="GO" id="GO:0008131">
    <property type="term" value="F:primary methylamine oxidase activity"/>
    <property type="evidence" value="ECO:0007669"/>
    <property type="project" value="InterPro"/>
</dbReference>
<dbReference type="STRING" id="578942.SAMN05216289_12541"/>
<dbReference type="RefSeq" id="WP_139225037.1">
    <property type="nucleotide sequence ID" value="NZ_FOVF01000025.1"/>
</dbReference>
<evidence type="ECO:0000256" key="1">
    <source>
        <dbReference type="SAM" id="SignalP"/>
    </source>
</evidence>
<dbReference type="Proteomes" id="UP000198575">
    <property type="component" value="Unassembled WGS sequence"/>
</dbReference>
<organism evidence="2 3">
    <name type="scientific">Dokdonella immobilis</name>
    <dbReference type="NCBI Taxonomy" id="578942"/>
    <lineage>
        <taxon>Bacteria</taxon>
        <taxon>Pseudomonadati</taxon>
        <taxon>Pseudomonadota</taxon>
        <taxon>Gammaproteobacteria</taxon>
        <taxon>Lysobacterales</taxon>
        <taxon>Rhodanobacteraceae</taxon>
        <taxon>Dokdonella</taxon>
    </lineage>
</organism>
<feature type="signal peptide" evidence="1">
    <location>
        <begin position="1"/>
        <end position="25"/>
    </location>
</feature>
<dbReference type="GO" id="GO:0005507">
    <property type="term" value="F:copper ion binding"/>
    <property type="evidence" value="ECO:0007669"/>
    <property type="project" value="InterPro"/>
</dbReference>
<dbReference type="EMBL" id="FOVF01000025">
    <property type="protein sequence ID" value="SFN48976.1"/>
    <property type="molecule type" value="Genomic_DNA"/>
</dbReference>
<protein>
    <recommendedName>
        <fullName evidence="4">Lysyl oxidase</fullName>
    </recommendedName>
</protein>
<evidence type="ECO:0000313" key="2">
    <source>
        <dbReference type="EMBL" id="SFN48976.1"/>
    </source>
</evidence>
<feature type="chain" id="PRO_5011624664" description="Lysyl oxidase" evidence="1">
    <location>
        <begin position="26"/>
        <end position="392"/>
    </location>
</feature>
<gene>
    <name evidence="2" type="ORF">SAMN05216289_12541</name>
</gene>
<evidence type="ECO:0000313" key="3">
    <source>
        <dbReference type="Proteomes" id="UP000198575"/>
    </source>
</evidence>
<sequence>MRRITLKAGAVLVLAGIGLVSNAMAAGANCSLWGGSLLKWPAANPVWEMCWVPPSQSVAADGSGMELRDVHYKGILVAKRMHAPILFAEYRNTSTCYRDWKDADARFVASPPVRNQLGVPTPFIATTSCDVSQAATASYGSCPFSGAPGFNFVAADCIGSPGGVAIEDMGDHVVLTTQYSAAWYQYTSRYAFWDNGDIQPEFGFGNSNGTNNSLTHWHHNYWRFDFDIDGANDNAILANGVPQSTEFTGLRSATGGPGGGPTYWDVITNKGGFGYRIVSGSGDYNPPNQSGRGLHSVDVIGSLFINNEYADHSDNNLSDCVMAAGNIANSQNISNSDVVFWYRASVRDANGNDWPPSCSGAGCEAQNSMVCKHVGPTITRIGDWPIFRNSFE</sequence>
<evidence type="ECO:0008006" key="4">
    <source>
        <dbReference type="Google" id="ProtNLM"/>
    </source>
</evidence>
<reference evidence="2 3" key="1">
    <citation type="submission" date="2016-10" db="EMBL/GenBank/DDBJ databases">
        <authorList>
            <person name="de Groot N.N."/>
        </authorList>
    </citation>
    <scope>NUCLEOTIDE SEQUENCE [LARGE SCALE GENOMIC DNA]</scope>
    <source>
        <strain evidence="2 3">CGMCC 1.7659</strain>
    </source>
</reference>
<keyword evidence="1" id="KW-0732">Signal</keyword>
<accession>A0A1I4ZFC0</accession>
<dbReference type="InterPro" id="IPR036460">
    <property type="entry name" value="Cu_amine_oxidase_C_sf"/>
</dbReference>
<proteinExistence type="predicted"/>
<keyword evidence="3" id="KW-1185">Reference proteome</keyword>
<name>A0A1I4ZFC0_9GAMM</name>
<dbReference type="AlphaFoldDB" id="A0A1I4ZFC0"/>
<dbReference type="OrthoDB" id="9772590at2"/>
<dbReference type="GO" id="GO:0048038">
    <property type="term" value="F:quinone binding"/>
    <property type="evidence" value="ECO:0007669"/>
    <property type="project" value="InterPro"/>
</dbReference>